<accession>A0A1V0N3U0</accession>
<gene>
    <name evidence="2" type="ORF">FAD_0877</name>
</gene>
<sequence>MEREEKKFEIIVNGKPKPWQEITINYAQIVSLAFPQTTNPTDVFTVQYSHGTKEQSRGTMVEGQSVTIKSGMIFDVTRTFKS</sequence>
<dbReference type="Proteomes" id="UP000192050">
    <property type="component" value="Chromosome"/>
</dbReference>
<dbReference type="RefSeq" id="WP_081142110.1">
    <property type="nucleotide sequence ID" value="NZ_CP015363.1"/>
</dbReference>
<evidence type="ECO:0000259" key="1">
    <source>
        <dbReference type="Pfam" id="PF14452"/>
    </source>
</evidence>
<dbReference type="KEGG" id="fai:FAD_0877"/>
<protein>
    <recommendedName>
        <fullName evidence="1">Multi-ubiquitin domain-containing protein</fullName>
    </recommendedName>
</protein>
<evidence type="ECO:0000313" key="3">
    <source>
        <dbReference type="Proteomes" id="UP000192050"/>
    </source>
</evidence>
<dbReference type="OrthoDB" id="378722at2157"/>
<proteinExistence type="predicted"/>
<name>A0A1V0N3U0_9ARCH</name>
<organism evidence="2 3">
    <name type="scientific">Ferroplasma acidiphilum</name>
    <dbReference type="NCBI Taxonomy" id="74969"/>
    <lineage>
        <taxon>Archaea</taxon>
        <taxon>Methanobacteriati</taxon>
        <taxon>Thermoplasmatota</taxon>
        <taxon>Thermoplasmata</taxon>
        <taxon>Thermoplasmatales</taxon>
        <taxon>Ferroplasmaceae</taxon>
        <taxon>Ferroplasma</taxon>
    </lineage>
</organism>
<dbReference type="STRING" id="74969.FAD_0877"/>
<dbReference type="EMBL" id="CP015363">
    <property type="protein sequence ID" value="ARD84771.1"/>
    <property type="molecule type" value="Genomic_DNA"/>
</dbReference>
<dbReference type="AlphaFoldDB" id="A0A1V0N3U0"/>
<keyword evidence="3" id="KW-1185">Reference proteome</keyword>
<dbReference type="GeneID" id="31676381"/>
<dbReference type="Pfam" id="PF14452">
    <property type="entry name" value="Multi_ubiq"/>
    <property type="match status" value="1"/>
</dbReference>
<feature type="domain" description="Multi-ubiquitin" evidence="1">
    <location>
        <begin position="8"/>
        <end position="79"/>
    </location>
</feature>
<reference evidence="2 3" key="1">
    <citation type="submission" date="2011-10" db="EMBL/GenBank/DDBJ databases">
        <title>Metabolic and evolutionary patterns in the extreme acidophile Ferroplasma acidiphilum.</title>
        <authorList>
            <person name="Golyshina O.V."/>
            <person name="Kozyavkin S.A."/>
            <person name="Tatusov R.L."/>
            <person name="Slesarev A.I."/>
            <person name="Golyshin P.N."/>
        </authorList>
    </citation>
    <scope>NUCLEOTIDE SEQUENCE [LARGE SCALE GENOMIC DNA]</scope>
    <source>
        <strain evidence="3">Y</strain>
    </source>
</reference>
<dbReference type="InterPro" id="IPR027802">
    <property type="entry name" value="Multi-ubiquitin_dom"/>
</dbReference>
<evidence type="ECO:0000313" key="2">
    <source>
        <dbReference type="EMBL" id="ARD84771.1"/>
    </source>
</evidence>